<accession>A0A444S6M8</accession>
<evidence type="ECO:0000313" key="2">
    <source>
        <dbReference type="Proteomes" id="UP000288725"/>
    </source>
</evidence>
<dbReference type="Proteomes" id="UP000288725">
    <property type="component" value="Chromosome 3"/>
</dbReference>
<comment type="caution">
    <text evidence="1">The sequence shown here is derived from an EMBL/GenBank/DDBJ whole genome shotgun (WGS) entry which is preliminary data.</text>
</comment>
<protein>
    <submittedName>
        <fullName evidence="1">Uncharacterized protein</fullName>
    </submittedName>
</protein>
<organism evidence="1 2">
    <name type="scientific">Verticillium dahliae</name>
    <name type="common">Verticillium wilt</name>
    <dbReference type="NCBI Taxonomy" id="27337"/>
    <lineage>
        <taxon>Eukaryota</taxon>
        <taxon>Fungi</taxon>
        <taxon>Dikarya</taxon>
        <taxon>Ascomycota</taxon>
        <taxon>Pezizomycotina</taxon>
        <taxon>Sordariomycetes</taxon>
        <taxon>Hypocreomycetidae</taxon>
        <taxon>Glomerellales</taxon>
        <taxon>Plectosphaerellaceae</taxon>
        <taxon>Verticillium</taxon>
    </lineage>
</organism>
<gene>
    <name evidence="1" type="ORF">VDGE_30640</name>
</gene>
<evidence type="ECO:0000313" key="1">
    <source>
        <dbReference type="EMBL" id="RXG49107.1"/>
    </source>
</evidence>
<dbReference type="EMBL" id="RSDZ01000019">
    <property type="protein sequence ID" value="RXG49107.1"/>
    <property type="molecule type" value="Genomic_DNA"/>
</dbReference>
<name>A0A444S6M8_VERDA</name>
<proteinExistence type="predicted"/>
<sequence length="74" mass="8158">MLHHQGSVIDLTASPRTSEASFRRPCCAAVADHLALPPLPLRSTSSTSSPTCTFATNRFELFLETTRNLRRLDS</sequence>
<dbReference type="AlphaFoldDB" id="A0A444S6M8"/>
<reference evidence="1 2" key="1">
    <citation type="submission" date="2018-12" db="EMBL/GenBank/DDBJ databases">
        <title>Genome of Verticillium dahliae isolate Getta Getta.</title>
        <authorList>
            <person name="Gardiner D.M."/>
        </authorList>
    </citation>
    <scope>NUCLEOTIDE SEQUENCE [LARGE SCALE GENOMIC DNA]</scope>
    <source>
        <strain evidence="1 2">Getta Getta</strain>
    </source>
</reference>